<dbReference type="OMA" id="NCDSAHM"/>
<keyword evidence="12" id="KW-1185">Reference proteome</keyword>
<evidence type="ECO:0000313" key="10">
    <source>
        <dbReference type="EMBL" id="ADN22956.1"/>
    </source>
</evidence>
<reference evidence="10" key="1">
    <citation type="submission" date="2010-07" db="EMBL/GenBank/DDBJ databases">
        <title>Cloning, characterization and expression analysis of antimicrobial peptide hepcidin from Oreochromis niloticus.</title>
        <authorList>
            <person name="Luo L."/>
            <person name="Ma Z."/>
            <person name="Jiang N."/>
            <person name="Li T."/>
        </authorList>
    </citation>
    <scope>NUCLEOTIDE SEQUENCE</scope>
    <source>
        <tissue evidence="10">Liver</tissue>
    </source>
</reference>
<keyword evidence="8" id="KW-1015">Disulfide bond</keyword>
<dbReference type="PANTHER" id="PTHR16877:SF0">
    <property type="entry name" value="HEPCIDIN"/>
    <property type="match status" value="1"/>
</dbReference>
<evidence type="ECO:0000256" key="3">
    <source>
        <dbReference type="ARBA" id="ARBA00022525"/>
    </source>
</evidence>
<dbReference type="GO" id="GO:0005179">
    <property type="term" value="F:hormone activity"/>
    <property type="evidence" value="ECO:0007669"/>
    <property type="project" value="UniProtKB-KW"/>
</dbReference>
<evidence type="ECO:0000313" key="12">
    <source>
        <dbReference type="Proteomes" id="UP000005207"/>
    </source>
</evidence>
<keyword evidence="7" id="KW-0044">Antibiotic</keyword>
<evidence type="ECO:0000256" key="4">
    <source>
        <dbReference type="ARBA" id="ARBA00022529"/>
    </source>
</evidence>
<dbReference type="Proteomes" id="UP000005207">
    <property type="component" value="Linkage group LG11"/>
</dbReference>
<proteinExistence type="evidence at transcript level"/>
<name>E2J6L9_ORENI</name>
<evidence type="ECO:0000256" key="8">
    <source>
        <dbReference type="ARBA" id="ARBA00023157"/>
    </source>
</evidence>
<dbReference type="PANTHER" id="PTHR16877">
    <property type="entry name" value="HEPCIDIN"/>
    <property type="match status" value="1"/>
</dbReference>
<dbReference type="GO" id="GO:0042742">
    <property type="term" value="P:defense response to bacterium"/>
    <property type="evidence" value="ECO:0007669"/>
    <property type="project" value="UniProtKB-KW"/>
</dbReference>
<dbReference type="InterPro" id="IPR010500">
    <property type="entry name" value="Hepcidin"/>
</dbReference>
<sequence>MKTFSVAVAVAVVLTFICVQQSSAVPVTEQEQELEEPMSMDYPAAAHEEASVDSWKMLYNSRHKRGIKCRFCCGCCTPGICGVCCRFNL</sequence>
<keyword evidence="4" id="KW-0929">Antimicrobial</keyword>
<dbReference type="Ensembl" id="ENSONIT00000065007.1">
    <property type="protein sequence ID" value="ENSONIP00000033751.1"/>
    <property type="gene ID" value="ENSONIG00000042935.1"/>
</dbReference>
<dbReference type="EMBL" id="HM991176">
    <property type="protein sequence ID" value="ADN22956.1"/>
    <property type="molecule type" value="mRNA"/>
</dbReference>
<feature type="signal peptide" evidence="9">
    <location>
        <begin position="1"/>
        <end position="24"/>
    </location>
</feature>
<evidence type="ECO:0000256" key="9">
    <source>
        <dbReference type="SAM" id="SignalP"/>
    </source>
</evidence>
<dbReference type="GO" id="GO:0005576">
    <property type="term" value="C:extracellular region"/>
    <property type="evidence" value="ECO:0007669"/>
    <property type="project" value="UniProtKB-SubCell"/>
</dbReference>
<keyword evidence="6 9" id="KW-0732">Signal</keyword>
<comment type="similarity">
    <text evidence="2">Belongs to the hepcidin family.</text>
</comment>
<feature type="chain" id="PRO_5044730015" evidence="9">
    <location>
        <begin position="25"/>
        <end position="89"/>
    </location>
</feature>
<keyword evidence="5" id="KW-0372">Hormone</keyword>
<protein>
    <submittedName>
        <fullName evidence="10">Hepcidin</fullName>
    </submittedName>
</protein>
<accession>E2J6L9</accession>
<keyword evidence="3" id="KW-0964">Secreted</keyword>
<evidence type="ECO:0000256" key="6">
    <source>
        <dbReference type="ARBA" id="ARBA00022729"/>
    </source>
</evidence>
<gene>
    <name evidence="11" type="primary">LOC109204280</name>
</gene>
<organism evidence="10">
    <name type="scientific">Oreochromis niloticus</name>
    <name type="common">Nile tilapia</name>
    <name type="synonym">Tilapia nilotica</name>
    <dbReference type="NCBI Taxonomy" id="8128"/>
    <lineage>
        <taxon>Eukaryota</taxon>
        <taxon>Metazoa</taxon>
        <taxon>Chordata</taxon>
        <taxon>Craniata</taxon>
        <taxon>Vertebrata</taxon>
        <taxon>Euteleostomi</taxon>
        <taxon>Actinopterygii</taxon>
        <taxon>Neopterygii</taxon>
        <taxon>Teleostei</taxon>
        <taxon>Neoteleostei</taxon>
        <taxon>Acanthomorphata</taxon>
        <taxon>Ovalentaria</taxon>
        <taxon>Cichlomorphae</taxon>
        <taxon>Cichliformes</taxon>
        <taxon>Cichlidae</taxon>
        <taxon>African cichlids</taxon>
        <taxon>Pseudocrenilabrinae</taxon>
        <taxon>Oreochromini</taxon>
        <taxon>Oreochromis</taxon>
    </lineage>
</organism>
<evidence type="ECO:0000256" key="7">
    <source>
        <dbReference type="ARBA" id="ARBA00023022"/>
    </source>
</evidence>
<dbReference type="PROSITE" id="PS00197">
    <property type="entry name" value="2FE2S_FER_1"/>
    <property type="match status" value="1"/>
</dbReference>
<evidence type="ECO:0000256" key="2">
    <source>
        <dbReference type="ARBA" id="ARBA00008022"/>
    </source>
</evidence>
<dbReference type="GO" id="GO:0051537">
    <property type="term" value="F:2 iron, 2 sulfur cluster binding"/>
    <property type="evidence" value="ECO:0007669"/>
    <property type="project" value="InterPro"/>
</dbReference>
<dbReference type="InterPro" id="IPR006058">
    <property type="entry name" value="2Fe2S_fd_BS"/>
</dbReference>
<dbReference type="AlphaFoldDB" id="E2J6L9"/>
<dbReference type="GO" id="GO:0006879">
    <property type="term" value="P:intracellular iron ion homeostasis"/>
    <property type="evidence" value="ECO:0007669"/>
    <property type="project" value="InterPro"/>
</dbReference>
<reference evidence="12" key="2">
    <citation type="submission" date="2012-01" db="EMBL/GenBank/DDBJ databases">
        <title>The Genome Sequence of Oreochromis niloticus (Nile Tilapia).</title>
        <authorList>
            <consortium name="Broad Institute Genome Assembly Team"/>
            <consortium name="Broad Institute Sequencing Platform"/>
            <person name="Di Palma F."/>
            <person name="Johnson J."/>
            <person name="Lander E.S."/>
            <person name="Lindblad-Toh K."/>
        </authorList>
    </citation>
    <scope>NUCLEOTIDE SEQUENCE [LARGE SCALE GENOMIC DNA]</scope>
</reference>
<reference evidence="11" key="3">
    <citation type="submission" date="2025-05" db="UniProtKB">
        <authorList>
            <consortium name="Ensembl"/>
        </authorList>
    </citation>
    <scope>IDENTIFICATION</scope>
</reference>
<comment type="subcellular location">
    <subcellularLocation>
        <location evidence="1">Secreted</location>
    </subcellularLocation>
</comment>
<dbReference type="Pfam" id="PF06446">
    <property type="entry name" value="Hepcidin"/>
    <property type="match status" value="1"/>
</dbReference>
<evidence type="ECO:0000256" key="1">
    <source>
        <dbReference type="ARBA" id="ARBA00004613"/>
    </source>
</evidence>
<evidence type="ECO:0000313" key="11">
    <source>
        <dbReference type="Ensembl" id="ENSONIP00000033751.1"/>
    </source>
</evidence>
<evidence type="ECO:0000256" key="5">
    <source>
        <dbReference type="ARBA" id="ARBA00022702"/>
    </source>
</evidence>
<dbReference type="GeneTree" id="ENSGT00390000013999"/>